<reference evidence="2" key="1">
    <citation type="journal article" date="2019" name="Int. J. Syst. Evol. Microbiol.">
        <title>The Global Catalogue of Microorganisms (GCM) 10K type strain sequencing project: providing services to taxonomists for standard genome sequencing and annotation.</title>
        <authorList>
            <consortium name="The Broad Institute Genomics Platform"/>
            <consortium name="The Broad Institute Genome Sequencing Center for Infectious Disease"/>
            <person name="Wu L."/>
            <person name="Ma J."/>
        </authorList>
    </citation>
    <scope>NUCLEOTIDE SEQUENCE [LARGE SCALE GENOMIC DNA]</scope>
    <source>
        <strain evidence="2">CCUG 55585</strain>
    </source>
</reference>
<accession>A0ABW2YF51</accession>
<dbReference type="RefSeq" id="WP_386823471.1">
    <property type="nucleotide sequence ID" value="NZ_JBHTIF010000001.1"/>
</dbReference>
<name>A0ABW2YF51_9GAMM</name>
<dbReference type="EMBL" id="JBHTIF010000001">
    <property type="protein sequence ID" value="MFD0725895.1"/>
    <property type="molecule type" value="Genomic_DNA"/>
</dbReference>
<keyword evidence="2" id="KW-1185">Reference proteome</keyword>
<sequence length="270" mass="29696">MLAPHLRNCPACGTDAGAPNVRLANKEDEVVQLEMRYSRARIAAADVNAEKDFDAFVKLASESDAVICMPCIRLLDLLRETSLLSTFGLQLEGESRVPQDNRFDNFRESVESALFPNFSKEIRFAALTIRDVGQTAYGVCSVILRKSSIAGRASVFEYPLFDFAEKTGQQLGQPIRPGHRASWGNRAKLVAAKFGAKCAGLNSSELAELLLPAPTDTLSDCVEVHIFQSINRHSIAHVTLTKPTEHMDEVLQSVLYDELQKQSISARVAS</sequence>
<gene>
    <name evidence="1" type="ORF">ACFQ0E_09820</name>
</gene>
<dbReference type="Proteomes" id="UP001597110">
    <property type="component" value="Unassembled WGS sequence"/>
</dbReference>
<evidence type="ECO:0000313" key="1">
    <source>
        <dbReference type="EMBL" id="MFD0725895.1"/>
    </source>
</evidence>
<protein>
    <submittedName>
        <fullName evidence="1">Uncharacterized protein</fullName>
    </submittedName>
</protein>
<evidence type="ECO:0000313" key="2">
    <source>
        <dbReference type="Proteomes" id="UP001597110"/>
    </source>
</evidence>
<proteinExistence type="predicted"/>
<comment type="caution">
    <text evidence="1">The sequence shown here is derived from an EMBL/GenBank/DDBJ whole genome shotgun (WGS) entry which is preliminary data.</text>
</comment>
<organism evidence="1 2">
    <name type="scientific">Lysobacter brunescens</name>
    <dbReference type="NCBI Taxonomy" id="262323"/>
    <lineage>
        <taxon>Bacteria</taxon>
        <taxon>Pseudomonadati</taxon>
        <taxon>Pseudomonadota</taxon>
        <taxon>Gammaproteobacteria</taxon>
        <taxon>Lysobacterales</taxon>
        <taxon>Lysobacteraceae</taxon>
        <taxon>Lysobacter</taxon>
    </lineage>
</organism>